<comment type="caution">
    <text evidence="1">The sequence shown here is derived from an EMBL/GenBank/DDBJ whole genome shotgun (WGS) entry which is preliminary data.</text>
</comment>
<protein>
    <recommendedName>
        <fullName evidence="3">DUF2573 family protein</fullName>
    </recommendedName>
</protein>
<evidence type="ECO:0000313" key="1">
    <source>
        <dbReference type="EMBL" id="MBM7586167.1"/>
    </source>
</evidence>
<keyword evidence="2" id="KW-1185">Reference proteome</keyword>
<accession>A0ABS2NE88</accession>
<dbReference type="InterPro" id="IPR020393">
    <property type="entry name" value="Uncharacterised_YusU"/>
</dbReference>
<dbReference type="EMBL" id="JAFBDZ010000002">
    <property type="protein sequence ID" value="MBM7586167.1"/>
    <property type="molecule type" value="Genomic_DNA"/>
</dbReference>
<evidence type="ECO:0008006" key="3">
    <source>
        <dbReference type="Google" id="ProtNLM"/>
    </source>
</evidence>
<evidence type="ECO:0000313" key="2">
    <source>
        <dbReference type="Proteomes" id="UP001646157"/>
    </source>
</evidence>
<dbReference type="Proteomes" id="UP001646157">
    <property type="component" value="Unassembled WGS sequence"/>
</dbReference>
<name>A0ABS2NE88_9BACI</name>
<organism evidence="1 2">
    <name type="scientific">Rossellomorea pakistanensis</name>
    <dbReference type="NCBI Taxonomy" id="992288"/>
    <lineage>
        <taxon>Bacteria</taxon>
        <taxon>Bacillati</taxon>
        <taxon>Bacillota</taxon>
        <taxon>Bacilli</taxon>
        <taxon>Bacillales</taxon>
        <taxon>Bacillaceae</taxon>
        <taxon>Rossellomorea</taxon>
    </lineage>
</organism>
<proteinExistence type="predicted"/>
<dbReference type="RefSeq" id="WP_205173264.1">
    <property type="nucleotide sequence ID" value="NZ_JAFBDZ010000002.1"/>
</dbReference>
<reference evidence="1 2" key="1">
    <citation type="submission" date="2021-01" db="EMBL/GenBank/DDBJ databases">
        <title>Genomic Encyclopedia of Type Strains, Phase IV (KMG-IV): sequencing the most valuable type-strain genomes for metagenomic binning, comparative biology and taxonomic classification.</title>
        <authorList>
            <person name="Goeker M."/>
        </authorList>
    </citation>
    <scope>NUCLEOTIDE SEQUENCE [LARGE SCALE GENOMIC DNA]</scope>
    <source>
        <strain evidence="1 2">DSM 24834</strain>
    </source>
</reference>
<sequence length="79" mass="9350">MNDFNEKFDALIEKYTELLIGETSSEMKEKVTKYVLYSYIAKSMPPLAKHWNSLYPEGKEEMKKLVQEIKTLNEQRKDS</sequence>
<dbReference type="Pfam" id="PF10835">
    <property type="entry name" value="DUF2573"/>
    <property type="match status" value="1"/>
</dbReference>
<gene>
    <name evidence="1" type="ORF">JOC86_002709</name>
</gene>